<dbReference type="PROSITE" id="PS51755">
    <property type="entry name" value="OMPR_PHOB"/>
    <property type="match status" value="1"/>
</dbReference>
<dbReference type="SUPFAM" id="SSF46894">
    <property type="entry name" value="C-terminal effector domain of the bipartite response regulators"/>
    <property type="match status" value="1"/>
</dbReference>
<dbReference type="OrthoDB" id="2191990at2"/>
<reference evidence="6 8" key="1">
    <citation type="submission" date="2013-02" db="EMBL/GenBank/DDBJ databases">
        <title>The Genome Sequence of Enterococcus raffinosus ATCC_49464.</title>
        <authorList>
            <consortium name="The Broad Institute Genome Sequencing Platform"/>
            <consortium name="The Broad Institute Genome Sequencing Center for Infectious Disease"/>
            <person name="Earl A.M."/>
            <person name="Gilmore M.S."/>
            <person name="Lebreton F."/>
            <person name="Walker B."/>
            <person name="Young S.K."/>
            <person name="Zeng Q."/>
            <person name="Gargeya S."/>
            <person name="Fitzgerald M."/>
            <person name="Haas B."/>
            <person name="Abouelleil A."/>
            <person name="Alvarado L."/>
            <person name="Arachchi H.M."/>
            <person name="Berlin A.M."/>
            <person name="Chapman S.B."/>
            <person name="Dewar J."/>
            <person name="Goldberg J."/>
            <person name="Griggs A."/>
            <person name="Gujja S."/>
            <person name="Hansen M."/>
            <person name="Howarth C."/>
            <person name="Imamovic A."/>
            <person name="Larimer J."/>
            <person name="McCowan C."/>
            <person name="Murphy C."/>
            <person name="Neiman D."/>
            <person name="Pearson M."/>
            <person name="Priest M."/>
            <person name="Roberts A."/>
            <person name="Saif S."/>
            <person name="Shea T."/>
            <person name="Sisk P."/>
            <person name="Sykes S."/>
            <person name="Wortman J."/>
            <person name="Nusbaum C."/>
            <person name="Birren B."/>
        </authorList>
    </citation>
    <scope>NUCLEOTIDE SEQUENCE [LARGE SCALE GENOMIC DNA]</scope>
    <source>
        <strain evidence="6 8">ATCC 49464</strain>
    </source>
</reference>
<evidence type="ECO:0000313" key="9">
    <source>
        <dbReference type="Proteomes" id="UP000014158"/>
    </source>
</evidence>
<dbReference type="HOGENOM" id="CLU_088180_0_0_9"/>
<evidence type="ECO:0000259" key="5">
    <source>
        <dbReference type="PROSITE" id="PS51755"/>
    </source>
</evidence>
<protein>
    <recommendedName>
        <fullName evidence="5">OmpR/PhoB-type domain-containing protein</fullName>
    </recommendedName>
</protein>
<evidence type="ECO:0000256" key="2">
    <source>
        <dbReference type="ARBA" id="ARBA00023125"/>
    </source>
</evidence>
<proteinExistence type="predicted"/>
<evidence type="ECO:0000313" key="7">
    <source>
        <dbReference type="EMBL" id="EOT77831.1"/>
    </source>
</evidence>
<gene>
    <name evidence="7" type="ORF">I590_01368</name>
    <name evidence="6" type="ORF">UAK_00567</name>
</gene>
<dbReference type="InterPro" id="IPR036388">
    <property type="entry name" value="WH-like_DNA-bd_sf"/>
</dbReference>
<dbReference type="EMBL" id="AJAL01000001">
    <property type="protein sequence ID" value="EOH82331.1"/>
    <property type="molecule type" value="Genomic_DNA"/>
</dbReference>
<keyword evidence="1" id="KW-0805">Transcription regulation</keyword>
<dbReference type="EMBL" id="ASWF01000002">
    <property type="protein sequence ID" value="EOT77831.1"/>
    <property type="molecule type" value="Genomic_DNA"/>
</dbReference>
<accession>R2RP30</accession>
<feature type="DNA-binding region" description="OmpR/PhoB-type" evidence="4">
    <location>
        <begin position="111"/>
        <end position="213"/>
    </location>
</feature>
<evidence type="ECO:0000256" key="1">
    <source>
        <dbReference type="ARBA" id="ARBA00023015"/>
    </source>
</evidence>
<comment type="caution">
    <text evidence="6">The sequence shown here is derived from an EMBL/GenBank/DDBJ whole genome shotgun (WGS) entry which is preliminary data.</text>
</comment>
<evidence type="ECO:0000313" key="6">
    <source>
        <dbReference type="EMBL" id="EOH82331.1"/>
    </source>
</evidence>
<dbReference type="GO" id="GO:0000160">
    <property type="term" value="P:phosphorelay signal transduction system"/>
    <property type="evidence" value="ECO:0007669"/>
    <property type="project" value="InterPro"/>
</dbReference>
<evidence type="ECO:0000256" key="4">
    <source>
        <dbReference type="PROSITE-ProRule" id="PRU01091"/>
    </source>
</evidence>
<dbReference type="SMART" id="SM00862">
    <property type="entry name" value="Trans_reg_C"/>
    <property type="match status" value="1"/>
</dbReference>
<dbReference type="AlphaFoldDB" id="R2RP30"/>
<dbReference type="InterPro" id="IPR016032">
    <property type="entry name" value="Sig_transdc_resp-reg_C-effctor"/>
</dbReference>
<dbReference type="Proteomes" id="UP000013877">
    <property type="component" value="Unassembled WGS sequence"/>
</dbReference>
<dbReference type="Gene3D" id="1.10.10.10">
    <property type="entry name" value="Winged helix-like DNA-binding domain superfamily/Winged helix DNA-binding domain"/>
    <property type="match status" value="1"/>
</dbReference>
<dbReference type="InterPro" id="IPR001867">
    <property type="entry name" value="OmpR/PhoB-type_DNA-bd"/>
</dbReference>
<dbReference type="PATRIC" id="fig|1158602.3.peg.581"/>
<sequence length="218" mass="24912">MERILIITKNTLAEKGLQEQLQLMNYEVLCHQGTTIDDILCSDGPAFLDFFDCMIISETLSQLDYQKILADLARREKQPVILRKSEGQERLREGEDNILPTDASFEKLREILVTCLGFPQPNQAVSSVEMLSMQLERIQWTNKERDLFRLLQENAGTCLGRETICQNLWGEYSNSTKAQLSNLTKQIREKLELSGIGGDKLVTLWGQGYRLDKVLKAI</sequence>
<evidence type="ECO:0000313" key="8">
    <source>
        <dbReference type="Proteomes" id="UP000013877"/>
    </source>
</evidence>
<name>R2RP30_9ENTE</name>
<dbReference type="eggNOG" id="COG0745">
    <property type="taxonomic scope" value="Bacteria"/>
</dbReference>
<dbReference type="GO" id="GO:0003677">
    <property type="term" value="F:DNA binding"/>
    <property type="evidence" value="ECO:0007669"/>
    <property type="project" value="UniProtKB-UniRule"/>
</dbReference>
<evidence type="ECO:0000256" key="3">
    <source>
        <dbReference type="ARBA" id="ARBA00023163"/>
    </source>
</evidence>
<dbReference type="Pfam" id="PF00486">
    <property type="entry name" value="Trans_reg_C"/>
    <property type="match status" value="1"/>
</dbReference>
<keyword evidence="9" id="KW-1185">Reference proteome</keyword>
<organism evidence="6 8">
    <name type="scientific">Enterococcus raffinosus ATCC 49464</name>
    <dbReference type="NCBI Taxonomy" id="1158602"/>
    <lineage>
        <taxon>Bacteria</taxon>
        <taxon>Bacillati</taxon>
        <taxon>Bacillota</taxon>
        <taxon>Bacilli</taxon>
        <taxon>Lactobacillales</taxon>
        <taxon>Enterococcaceae</taxon>
        <taxon>Enterococcus</taxon>
    </lineage>
</organism>
<keyword evidence="3" id="KW-0804">Transcription</keyword>
<dbReference type="Proteomes" id="UP000014158">
    <property type="component" value="Unassembled WGS sequence"/>
</dbReference>
<keyword evidence="2 4" id="KW-0238">DNA-binding</keyword>
<dbReference type="RefSeq" id="WP_010743905.1">
    <property type="nucleotide sequence ID" value="NZ_ASWF01000002.1"/>
</dbReference>
<reference evidence="7 9" key="2">
    <citation type="submission" date="2013-03" db="EMBL/GenBank/DDBJ databases">
        <title>The Genome Sequence of Enterococcus raffinosus ATCC_49464 (PacBio/Illumina hybrid assembly).</title>
        <authorList>
            <consortium name="The Broad Institute Genomics Platform"/>
            <consortium name="The Broad Institute Genome Sequencing Center for Infectious Disease"/>
            <person name="Earl A."/>
            <person name="Russ C."/>
            <person name="Gilmore M."/>
            <person name="Surin D."/>
            <person name="Walker B."/>
            <person name="Young S."/>
            <person name="Zeng Q."/>
            <person name="Gargeya S."/>
            <person name="Fitzgerald M."/>
            <person name="Haas B."/>
            <person name="Abouelleil A."/>
            <person name="Allen A.W."/>
            <person name="Alvarado L."/>
            <person name="Arachchi H.M."/>
            <person name="Berlin A.M."/>
            <person name="Chapman S.B."/>
            <person name="Gainer-Dewar J."/>
            <person name="Goldberg J."/>
            <person name="Griggs A."/>
            <person name="Gujja S."/>
            <person name="Hansen M."/>
            <person name="Howarth C."/>
            <person name="Imamovic A."/>
            <person name="Ireland A."/>
            <person name="Larimer J."/>
            <person name="McCowan C."/>
            <person name="Murphy C."/>
            <person name="Pearson M."/>
            <person name="Poon T.W."/>
            <person name="Priest M."/>
            <person name="Roberts A."/>
            <person name="Saif S."/>
            <person name="Shea T."/>
            <person name="Sisk P."/>
            <person name="Sykes S."/>
            <person name="Wortman J."/>
            <person name="Nusbaum C."/>
            <person name="Birren B."/>
        </authorList>
    </citation>
    <scope>NUCLEOTIDE SEQUENCE [LARGE SCALE GENOMIC DNA]</scope>
    <source>
        <strain evidence="7 9">ATCC 49464</strain>
    </source>
</reference>
<dbReference type="GO" id="GO:0006355">
    <property type="term" value="P:regulation of DNA-templated transcription"/>
    <property type="evidence" value="ECO:0007669"/>
    <property type="project" value="InterPro"/>
</dbReference>
<feature type="domain" description="OmpR/PhoB-type" evidence="5">
    <location>
        <begin position="111"/>
        <end position="213"/>
    </location>
</feature>